<feature type="region of interest" description="Disordered" evidence="7">
    <location>
        <begin position="111"/>
        <end position="179"/>
    </location>
</feature>
<dbReference type="GO" id="GO:0070306">
    <property type="term" value="P:lens fiber cell differentiation"/>
    <property type="evidence" value="ECO:0007669"/>
    <property type="project" value="TreeGrafter"/>
</dbReference>
<accession>A0A7K9C5T0</accession>
<dbReference type="PROSITE" id="PS50304">
    <property type="entry name" value="TUDOR"/>
    <property type="match status" value="1"/>
</dbReference>
<name>A0A7K9C5T0_9PICI</name>
<dbReference type="GO" id="GO:0030719">
    <property type="term" value="P:P granule organization"/>
    <property type="evidence" value="ECO:0007669"/>
    <property type="project" value="TreeGrafter"/>
</dbReference>
<keyword evidence="3" id="KW-0677">Repeat</keyword>
<evidence type="ECO:0000256" key="4">
    <source>
        <dbReference type="ARBA" id="ARBA00022782"/>
    </source>
</evidence>
<dbReference type="OrthoDB" id="10034606at2759"/>
<evidence type="ECO:0000259" key="8">
    <source>
        <dbReference type="PROSITE" id="PS50304"/>
    </source>
</evidence>
<evidence type="ECO:0000313" key="11">
    <source>
        <dbReference type="Proteomes" id="UP000574528"/>
    </source>
</evidence>
<evidence type="ECO:0000256" key="1">
    <source>
        <dbReference type="ARBA" id="ARBA00004496"/>
    </source>
</evidence>
<dbReference type="FunFam" id="2.30.30.140:FF:000065">
    <property type="entry name" value="tudor domain-containing protein 7"/>
    <property type="match status" value="1"/>
</dbReference>
<dbReference type="InterPro" id="IPR050621">
    <property type="entry name" value="Tudor_domain_containing"/>
</dbReference>
<dbReference type="InterPro" id="IPR002999">
    <property type="entry name" value="Tudor"/>
</dbReference>
<dbReference type="EMBL" id="VWZI01013587">
    <property type="protein sequence ID" value="NXG48024.1"/>
    <property type="molecule type" value="Genomic_DNA"/>
</dbReference>
<gene>
    <name evidence="10" type="primary">Tdrd7</name>
    <name evidence="10" type="ORF">PSIHAE_R06775</name>
</gene>
<dbReference type="InterPro" id="IPR025605">
    <property type="entry name" value="OST-HTH/LOTUS_dom"/>
</dbReference>
<feature type="compositionally biased region" description="Polar residues" evidence="7">
    <location>
        <begin position="212"/>
        <end position="235"/>
    </location>
</feature>
<dbReference type="Pfam" id="PF00567">
    <property type="entry name" value="TUDOR"/>
    <property type="match status" value="3"/>
</dbReference>
<feature type="region of interest" description="Disordered" evidence="7">
    <location>
        <begin position="212"/>
        <end position="239"/>
    </location>
</feature>
<evidence type="ECO:0000256" key="2">
    <source>
        <dbReference type="ARBA" id="ARBA00022490"/>
    </source>
</evidence>
<sequence length="1110" mass="124032">MQNPELTAKTLRAVLLPFKNGVPLSELQGEYKSLTGEWIPFRHLGYGTLEAYLASIPGVVRMEENKMGEVICHAVACSETMQIAQLVARQRSSKRKMGRQVNCQMRLKNTSPVALAGKPKGTLRQPRPLSMSEEGSRRPVPRQPRGRGLTCGMGKSNVESARSALTPAAGSGPSKEIPMHRHVTVVNRSVCVSEKKLTVPSRFQKELQVHLSRSSSLDSNENLNTSPVKTQTAASGPSAARVEEVQSRITEILNKCSSGVWVSKIPQIYREMYWEELSTAVLHQLENWPHVCTVEKVHRGDQMDGLLYPPKKVPTVAKSDAEQEKASQNVTSSKADPLTTPASLSSDFKQKVVNILLKYSSGLWANALPKLYQDTYQAKFPEDILNNLELLSDVCVVDYVSEVPRKAILYAKPQRRAAENQNATEKVQRHGSMKATAEQQHEEGKDHQYSENINVPPLIIPSEGSVSVIVLELKNTNEVLIRYVGKDYSSAQEQMEDDMKAYYSQNSTVSVARSVSVGQLVAVHAEEDAWLRARIISLEDNKIKASNYFFCHFHSLFHYQVCYVDHGFSELIESNSVYKLQKQFTSLPFQAAKCKLAGLENFCDDPALVKMVESQTCSKIFAVEILEKGDTPLLVLYDTSGEDDININATCLKALYDKSLELHLKVDTLYTNVRVTSVFSDGSLCCQVPSKGLSRLSEILQKLEDFFHCKQTSEFNVSLPFCGKICLFSSKGKLARVETRIIHTRRALDVQFMDIGTVATVKVSELREIPPQFLREVIAIPPQAVKCCLADLPPNTGMWTPDAVLYLRDTVMNCPEFKMKVVKQDRSNGIAHIYLFAPGISPDTDHSINQQIKNADLWKHQKDVFLSVTPSGTSSTKVTSDIVSAPQLVSGKPEKSLSDPAREPSGVAAAGDMPPPLPLSKTGELMDVYVSVACHPGHFIVQPWEELHNLEALMEEMLLYYSRAEEKPVNIEKNKLYAAKIGNQWYRVIIKGILRNGFLSVYELDYGKHEFVSTEKVQPLMDTFRKLPFQAITAQLAGVKSQQWSEEASIVFRNLVEKKPLVAQIEAVNESTNSWDRKIVTFLVDTSLPETDIWIHDFVSQSLVEFSKDD</sequence>
<feature type="compositionally biased region" description="Basic and acidic residues" evidence="7">
    <location>
        <begin position="892"/>
        <end position="902"/>
    </location>
</feature>
<dbReference type="GO" id="GO:0007283">
    <property type="term" value="P:spermatogenesis"/>
    <property type="evidence" value="ECO:0007669"/>
    <property type="project" value="UniProtKB-KW"/>
</dbReference>
<keyword evidence="11" id="KW-1185">Reference proteome</keyword>
<feature type="domain" description="HTH OST-type" evidence="9">
    <location>
        <begin position="344"/>
        <end position="413"/>
    </location>
</feature>
<feature type="compositionally biased region" description="Polar residues" evidence="7">
    <location>
        <begin position="326"/>
        <end position="341"/>
    </location>
</feature>
<feature type="domain" description="HTH OST-type" evidence="9">
    <location>
        <begin position="241"/>
        <end position="311"/>
    </location>
</feature>
<feature type="non-terminal residue" evidence="10">
    <location>
        <position position="1110"/>
    </location>
</feature>
<protein>
    <submittedName>
        <fullName evidence="10">TDRD7 protein</fullName>
    </submittedName>
</protein>
<dbReference type="SUPFAM" id="SSF63748">
    <property type="entry name" value="Tudor/PWWP/MBT"/>
    <property type="match status" value="3"/>
</dbReference>
<dbReference type="Proteomes" id="UP000574528">
    <property type="component" value="Unassembled WGS sequence"/>
</dbReference>
<dbReference type="CDD" id="cd09974">
    <property type="entry name" value="LOTUS_3_TDRD7"/>
    <property type="match status" value="1"/>
</dbReference>
<keyword evidence="4" id="KW-0221">Differentiation</keyword>
<dbReference type="Pfam" id="PF12872">
    <property type="entry name" value="OST-HTH"/>
    <property type="match status" value="1"/>
</dbReference>
<evidence type="ECO:0000313" key="10">
    <source>
        <dbReference type="EMBL" id="NXG48024.1"/>
    </source>
</evidence>
<feature type="region of interest" description="Disordered" evidence="7">
    <location>
        <begin position="417"/>
        <end position="447"/>
    </location>
</feature>
<dbReference type="SMART" id="SM00333">
    <property type="entry name" value="TUDOR"/>
    <property type="match status" value="3"/>
</dbReference>
<reference evidence="10 11" key="1">
    <citation type="submission" date="2019-09" db="EMBL/GenBank/DDBJ databases">
        <title>Bird 10,000 Genomes (B10K) Project - Family phase.</title>
        <authorList>
            <person name="Zhang G."/>
        </authorList>
    </citation>
    <scope>NUCLEOTIDE SEQUENCE [LARGE SCALE GENOMIC DNA]</scope>
    <source>
        <strain evidence="10">B10K-DU-001-24</strain>
        <tissue evidence="10">Muscle</tissue>
    </source>
</reference>
<keyword evidence="2" id="KW-0963">Cytoplasm</keyword>
<dbReference type="GO" id="GO:0002089">
    <property type="term" value="P:lens morphogenesis in camera-type eye"/>
    <property type="evidence" value="ECO:0007669"/>
    <property type="project" value="TreeGrafter"/>
</dbReference>
<dbReference type="Gene3D" id="2.30.30.140">
    <property type="match status" value="3"/>
</dbReference>
<dbReference type="PANTHER" id="PTHR22948">
    <property type="entry name" value="TUDOR DOMAIN CONTAINING PROTEIN"/>
    <property type="match status" value="1"/>
</dbReference>
<dbReference type="GO" id="GO:0043186">
    <property type="term" value="C:P granule"/>
    <property type="evidence" value="ECO:0007669"/>
    <property type="project" value="TreeGrafter"/>
</dbReference>
<dbReference type="AlphaFoldDB" id="A0A7K9C5T0"/>
<feature type="region of interest" description="Disordered" evidence="7">
    <location>
        <begin position="889"/>
        <end position="914"/>
    </location>
</feature>
<evidence type="ECO:0000256" key="7">
    <source>
        <dbReference type="SAM" id="MobiDB-lite"/>
    </source>
</evidence>
<evidence type="ECO:0000256" key="6">
    <source>
        <dbReference type="ARBA" id="ARBA00022884"/>
    </source>
</evidence>
<dbReference type="Gene3D" id="2.40.50.90">
    <property type="match status" value="3"/>
</dbReference>
<evidence type="ECO:0000256" key="3">
    <source>
        <dbReference type="ARBA" id="ARBA00022737"/>
    </source>
</evidence>
<evidence type="ECO:0000256" key="5">
    <source>
        <dbReference type="ARBA" id="ARBA00022871"/>
    </source>
</evidence>
<dbReference type="InterPro" id="IPR035437">
    <property type="entry name" value="SNase_OB-fold_sf"/>
</dbReference>
<dbReference type="PANTHER" id="PTHR22948:SF14">
    <property type="entry name" value="TUDOR DOMAIN-CONTAINING PROTEIN 7"/>
    <property type="match status" value="1"/>
</dbReference>
<feature type="domain" description="Tudor" evidence="8">
    <location>
        <begin position="514"/>
        <end position="587"/>
    </location>
</feature>
<dbReference type="CDD" id="cd09973">
    <property type="entry name" value="LOTUS_2_TDRD7"/>
    <property type="match status" value="1"/>
</dbReference>
<dbReference type="GO" id="GO:0034587">
    <property type="term" value="P:piRNA processing"/>
    <property type="evidence" value="ECO:0007669"/>
    <property type="project" value="TreeGrafter"/>
</dbReference>
<dbReference type="InterPro" id="IPR037978">
    <property type="entry name" value="TDRD7_LOTUS_3"/>
</dbReference>
<feature type="region of interest" description="Disordered" evidence="7">
    <location>
        <begin position="317"/>
        <end position="341"/>
    </location>
</feature>
<proteinExistence type="predicted"/>
<feature type="domain" description="HTH OST-type" evidence="9">
    <location>
        <begin position="3"/>
        <end position="76"/>
    </location>
</feature>
<dbReference type="FunFam" id="3.30.420.610:FF:000009">
    <property type="entry name" value="Tudor domain-containing protein 7 isoform X2"/>
    <property type="match status" value="1"/>
</dbReference>
<dbReference type="GO" id="GO:0003723">
    <property type="term" value="F:RNA binding"/>
    <property type="evidence" value="ECO:0007669"/>
    <property type="project" value="UniProtKB-KW"/>
</dbReference>
<dbReference type="PROSITE" id="PS51644">
    <property type="entry name" value="HTH_OST"/>
    <property type="match status" value="3"/>
</dbReference>
<organism evidence="10 11">
    <name type="scientific">Psilopogon haemacephalus</name>
    <name type="common">coppersmith barbet</name>
    <dbReference type="NCBI Taxonomy" id="2585815"/>
    <lineage>
        <taxon>Eukaryota</taxon>
        <taxon>Metazoa</taxon>
        <taxon>Chordata</taxon>
        <taxon>Craniata</taxon>
        <taxon>Vertebrata</taxon>
        <taxon>Euteleostomi</taxon>
        <taxon>Archelosauria</taxon>
        <taxon>Archosauria</taxon>
        <taxon>Dinosauria</taxon>
        <taxon>Saurischia</taxon>
        <taxon>Theropoda</taxon>
        <taxon>Coelurosauria</taxon>
        <taxon>Aves</taxon>
        <taxon>Neognathae</taxon>
        <taxon>Neoaves</taxon>
        <taxon>Telluraves</taxon>
        <taxon>Coraciimorphae</taxon>
        <taxon>Piciformes</taxon>
        <taxon>Megalaimidae</taxon>
        <taxon>Psilopogon</taxon>
    </lineage>
</organism>
<feature type="non-terminal residue" evidence="10">
    <location>
        <position position="1"/>
    </location>
</feature>
<comment type="subcellular location">
    <subcellularLocation>
        <location evidence="1">Cytoplasm</location>
    </subcellularLocation>
</comment>
<evidence type="ECO:0000259" key="9">
    <source>
        <dbReference type="PROSITE" id="PS51644"/>
    </source>
</evidence>
<comment type="caution">
    <text evidence="10">The sequence shown here is derived from an EMBL/GenBank/DDBJ whole genome shotgun (WGS) entry which is preliminary data.</text>
</comment>
<keyword evidence="5" id="KW-0744">Spermatogenesis</keyword>
<dbReference type="Gene3D" id="3.30.420.610">
    <property type="entry name" value="LOTUS domain-like"/>
    <property type="match status" value="3"/>
</dbReference>
<keyword evidence="6" id="KW-0694">RNA-binding</keyword>
<dbReference type="InterPro" id="IPR041966">
    <property type="entry name" value="LOTUS-like"/>
</dbReference>